<protein>
    <submittedName>
        <fullName evidence="1">Putative ovule protein</fullName>
    </submittedName>
</protein>
<sequence length="67" mass="7654">MLAGEGCRQLANLQVIGTQMEMEGKFMLPTMDRSFLAKVHINVTERRVEGLINQQRRLLVAKGRQLQ</sequence>
<name>A0A0V0GI25_SOLCH</name>
<evidence type="ECO:0000313" key="1">
    <source>
        <dbReference type="EMBL" id="JAP06912.1"/>
    </source>
</evidence>
<accession>A0A0V0GI25</accession>
<feature type="non-terminal residue" evidence="1">
    <location>
        <position position="67"/>
    </location>
</feature>
<dbReference type="AlphaFoldDB" id="A0A0V0GI25"/>
<dbReference type="EMBL" id="GEDG01039945">
    <property type="protein sequence ID" value="JAP06912.1"/>
    <property type="molecule type" value="Transcribed_RNA"/>
</dbReference>
<reference evidence="1" key="1">
    <citation type="submission" date="2015-12" db="EMBL/GenBank/DDBJ databases">
        <title>Gene expression during late stages of embryo sac development: a critical building block for successful pollen-pistil interactions.</title>
        <authorList>
            <person name="Liu Y."/>
            <person name="Joly V."/>
            <person name="Sabar M."/>
            <person name="Matton D.P."/>
        </authorList>
    </citation>
    <scope>NUCLEOTIDE SEQUENCE</scope>
</reference>
<organism evidence="1">
    <name type="scientific">Solanum chacoense</name>
    <name type="common">Chaco potato</name>
    <dbReference type="NCBI Taxonomy" id="4108"/>
    <lineage>
        <taxon>Eukaryota</taxon>
        <taxon>Viridiplantae</taxon>
        <taxon>Streptophyta</taxon>
        <taxon>Embryophyta</taxon>
        <taxon>Tracheophyta</taxon>
        <taxon>Spermatophyta</taxon>
        <taxon>Magnoliopsida</taxon>
        <taxon>eudicotyledons</taxon>
        <taxon>Gunneridae</taxon>
        <taxon>Pentapetalae</taxon>
        <taxon>asterids</taxon>
        <taxon>lamiids</taxon>
        <taxon>Solanales</taxon>
        <taxon>Solanaceae</taxon>
        <taxon>Solanoideae</taxon>
        <taxon>Solaneae</taxon>
        <taxon>Solanum</taxon>
    </lineage>
</organism>
<proteinExistence type="predicted"/>